<dbReference type="InterPro" id="IPR002220">
    <property type="entry name" value="DapA-like"/>
</dbReference>
<dbReference type="AlphaFoldDB" id="F2K2U8"/>
<sequence length="292" mass="30793">MITGSLVALITPMKSNGDVDKQKLDELIEFHLEAGTHGIVAVGTTGESATLTYEEHADVIRQVVETVKGRVPVIAGTGANSTHEAIDLTQRAKQAGADACLLVTPYYNKPTQEGLYQHFKAIAEAVDIPQILYNVPGRTACDMSNGTVLRLTGIANIVGIKDATGDLSRAKELIEAAPSDFAVYSGDDPTAVGLMLLGGKGNISVTANVAPKQVAQAAEAAIAGDKNTAEKIDQSVSILHEKLFVESNPIPVKWACAELGLCDFGIRLPLTVLSNENHDIVREALTQAGIAK</sequence>
<dbReference type="OrthoDB" id="9782828at2"/>
<feature type="site" description="L-lysine inhibitor binding" evidence="16">
    <location>
        <position position="84"/>
    </location>
</feature>
<evidence type="ECO:0000313" key="18">
    <source>
        <dbReference type="Proteomes" id="UP000001062"/>
    </source>
</evidence>
<evidence type="ECO:0000256" key="13">
    <source>
        <dbReference type="PIRNR" id="PIRNR001365"/>
    </source>
</evidence>
<dbReference type="PANTHER" id="PTHR12128:SF66">
    <property type="entry name" value="4-HYDROXY-2-OXOGLUTARATE ALDOLASE, MITOCHONDRIAL"/>
    <property type="match status" value="1"/>
</dbReference>
<dbReference type="EC" id="4.3.3.7" evidence="4 12"/>
<dbReference type="UniPathway" id="UPA00034">
    <property type="reaction ID" value="UER00017"/>
</dbReference>
<evidence type="ECO:0000256" key="3">
    <source>
        <dbReference type="ARBA" id="ARBA00007592"/>
    </source>
</evidence>
<evidence type="ECO:0000256" key="2">
    <source>
        <dbReference type="ARBA" id="ARBA00005120"/>
    </source>
</evidence>
<dbReference type="InterPro" id="IPR005263">
    <property type="entry name" value="DapA"/>
</dbReference>
<feature type="active site" description="Schiff-base intermediate with substrate" evidence="12 14">
    <location>
        <position position="161"/>
    </location>
</feature>
<keyword evidence="6 12" id="KW-0028">Amino-acid biosynthesis</keyword>
<comment type="function">
    <text evidence="1 12">Catalyzes the condensation of (S)-aspartate-beta-semialdehyde [(S)-ASA] and pyruvate to 4-hydroxy-tetrahydrodipicolinate (HTPA).</text>
</comment>
<comment type="subcellular location">
    <subcellularLocation>
        <location evidence="12">Cytoplasm</location>
    </subcellularLocation>
</comment>
<feature type="site" description="L-lysine inhibitor binding; via carbonyl oxygen" evidence="16">
    <location>
        <position position="49"/>
    </location>
</feature>
<feature type="site" description="L-lysine inhibitor binding" evidence="16">
    <location>
        <position position="106"/>
    </location>
</feature>
<organism evidence="17 18">
    <name type="scientific">Marinomonas mediterranea (strain ATCC 700492 / JCM 21426 / NBRC 103028 / MMB-1)</name>
    <dbReference type="NCBI Taxonomy" id="717774"/>
    <lineage>
        <taxon>Bacteria</taxon>
        <taxon>Pseudomonadati</taxon>
        <taxon>Pseudomonadota</taxon>
        <taxon>Gammaproteobacteria</taxon>
        <taxon>Oceanospirillales</taxon>
        <taxon>Oceanospirillaceae</taxon>
        <taxon>Marinomonas</taxon>
    </lineage>
</organism>
<dbReference type="PROSITE" id="PS00665">
    <property type="entry name" value="DHDPS_1"/>
    <property type="match status" value="1"/>
</dbReference>
<dbReference type="KEGG" id="mme:Marme_1983"/>
<dbReference type="InterPro" id="IPR013785">
    <property type="entry name" value="Aldolase_TIM"/>
</dbReference>
<evidence type="ECO:0000256" key="12">
    <source>
        <dbReference type="HAMAP-Rule" id="MF_00418"/>
    </source>
</evidence>
<evidence type="ECO:0000256" key="4">
    <source>
        <dbReference type="ARBA" id="ARBA00012086"/>
    </source>
</evidence>
<evidence type="ECO:0000256" key="7">
    <source>
        <dbReference type="ARBA" id="ARBA00022915"/>
    </source>
</evidence>
<dbReference type="Proteomes" id="UP000001062">
    <property type="component" value="Chromosome"/>
</dbReference>
<dbReference type="Gene3D" id="3.20.20.70">
    <property type="entry name" value="Aldolase class I"/>
    <property type="match status" value="1"/>
</dbReference>
<dbReference type="GO" id="GO:0008840">
    <property type="term" value="F:4-hydroxy-tetrahydrodipicolinate synthase activity"/>
    <property type="evidence" value="ECO:0007669"/>
    <property type="project" value="UniProtKB-UniRule"/>
</dbReference>
<dbReference type="HOGENOM" id="CLU_049343_7_1_6"/>
<feature type="binding site" evidence="12 15">
    <location>
        <position position="45"/>
    </location>
    <ligand>
        <name>pyruvate</name>
        <dbReference type="ChEBI" id="CHEBI:15361"/>
    </ligand>
</feature>
<evidence type="ECO:0000313" key="17">
    <source>
        <dbReference type="EMBL" id="ADZ91231.1"/>
    </source>
</evidence>
<evidence type="ECO:0000256" key="1">
    <source>
        <dbReference type="ARBA" id="ARBA00003294"/>
    </source>
</evidence>
<accession>F2K2U8</accession>
<dbReference type="InterPro" id="IPR020625">
    <property type="entry name" value="Schiff_base-form_aldolases_AS"/>
</dbReference>
<dbReference type="EMBL" id="CP002583">
    <property type="protein sequence ID" value="ADZ91231.1"/>
    <property type="molecule type" value="Genomic_DNA"/>
</dbReference>
<name>F2K2U8_MARM1</name>
<dbReference type="PRINTS" id="PR00146">
    <property type="entry name" value="DHPICSNTHASE"/>
</dbReference>
<dbReference type="SUPFAM" id="SSF51569">
    <property type="entry name" value="Aldolase"/>
    <property type="match status" value="1"/>
</dbReference>
<dbReference type="Pfam" id="PF00701">
    <property type="entry name" value="DHDPS"/>
    <property type="match status" value="1"/>
</dbReference>
<dbReference type="PROSITE" id="PS00666">
    <property type="entry name" value="DHDPS_2"/>
    <property type="match status" value="1"/>
</dbReference>
<gene>
    <name evidence="12" type="primary">dapA</name>
    <name evidence="17" type="ordered locus">Marme_1983</name>
</gene>
<dbReference type="RefSeq" id="WP_013661136.1">
    <property type="nucleotide sequence ID" value="NC_015276.1"/>
</dbReference>
<evidence type="ECO:0000256" key="6">
    <source>
        <dbReference type="ARBA" id="ARBA00022605"/>
    </source>
</evidence>
<dbReference type="InterPro" id="IPR020624">
    <property type="entry name" value="Schiff_base-form_aldolases_CS"/>
</dbReference>
<feature type="site" description="Part of a proton relay during catalysis" evidence="12 16">
    <location>
        <position position="44"/>
    </location>
</feature>
<dbReference type="PANTHER" id="PTHR12128">
    <property type="entry name" value="DIHYDRODIPICOLINATE SYNTHASE"/>
    <property type="match status" value="1"/>
</dbReference>
<proteinExistence type="inferred from homology"/>
<keyword evidence="7 12" id="KW-0220">Diaminopimelate biosynthesis</keyword>
<evidence type="ECO:0000256" key="15">
    <source>
        <dbReference type="PIRSR" id="PIRSR001365-2"/>
    </source>
</evidence>
<evidence type="ECO:0000256" key="16">
    <source>
        <dbReference type="PIRSR" id="PIRSR001365-3"/>
    </source>
</evidence>
<dbReference type="CDD" id="cd00950">
    <property type="entry name" value="DHDPS"/>
    <property type="match status" value="1"/>
</dbReference>
<comment type="similarity">
    <text evidence="3 12 13">Belongs to the DapA family.</text>
</comment>
<feature type="site" description="L-lysine inhibitor binding" evidence="16">
    <location>
        <position position="80"/>
    </location>
</feature>
<keyword evidence="8 12" id="KW-0457">Lysine biosynthesis</keyword>
<keyword evidence="9 12" id="KW-0456">Lyase</keyword>
<feature type="binding site" evidence="12 15">
    <location>
        <position position="203"/>
    </location>
    <ligand>
        <name>pyruvate</name>
        <dbReference type="ChEBI" id="CHEBI:15361"/>
    </ligand>
</feature>
<dbReference type="GO" id="GO:0009089">
    <property type="term" value="P:lysine biosynthetic process via diaminopimelate"/>
    <property type="evidence" value="ECO:0007669"/>
    <property type="project" value="UniProtKB-UniRule"/>
</dbReference>
<dbReference type="GO" id="GO:0005829">
    <property type="term" value="C:cytosol"/>
    <property type="evidence" value="ECO:0007669"/>
    <property type="project" value="TreeGrafter"/>
</dbReference>
<dbReference type="STRING" id="717774.Marme_1983"/>
<comment type="caution">
    <text evidence="12">Was originally thought to be a dihydrodipicolinate synthase (DHDPS), catalyzing the condensation of (S)-aspartate-beta-semialdehyde [(S)-ASA] and pyruvate to dihydrodipicolinate (DHDP). However, it was shown in E.coli that the product of the enzymatic reaction is not dihydrodipicolinate but in fact (4S)-4-hydroxy-2,3,4,5-tetrahydro-(2S)-dipicolinic acid (HTPA), and that the consecutive dehydration reaction leading to DHDP is not spontaneous but catalyzed by DapB.</text>
</comment>
<feature type="active site" description="Proton donor/acceptor" evidence="12 14">
    <location>
        <position position="133"/>
    </location>
</feature>
<keyword evidence="18" id="KW-1185">Reference proteome</keyword>
<evidence type="ECO:0000256" key="14">
    <source>
        <dbReference type="PIRSR" id="PIRSR001365-1"/>
    </source>
</evidence>
<evidence type="ECO:0000256" key="8">
    <source>
        <dbReference type="ARBA" id="ARBA00023154"/>
    </source>
</evidence>
<evidence type="ECO:0000256" key="5">
    <source>
        <dbReference type="ARBA" id="ARBA00022490"/>
    </source>
</evidence>
<comment type="subunit">
    <text evidence="12">Homotetramer; dimer of dimers.</text>
</comment>
<dbReference type="PATRIC" id="fig|717774.3.peg.2046"/>
<evidence type="ECO:0000256" key="9">
    <source>
        <dbReference type="ARBA" id="ARBA00023239"/>
    </source>
</evidence>
<evidence type="ECO:0000256" key="10">
    <source>
        <dbReference type="ARBA" id="ARBA00023270"/>
    </source>
</evidence>
<comment type="pathway">
    <text evidence="2 12">Amino-acid biosynthesis; L-lysine biosynthesis via DAP pathway; (S)-tetrahydrodipicolinate from L-aspartate: step 3/4.</text>
</comment>
<keyword evidence="10 12" id="KW-0704">Schiff base</keyword>
<dbReference type="NCBIfam" id="TIGR00674">
    <property type="entry name" value="dapA"/>
    <property type="match status" value="1"/>
</dbReference>
<evidence type="ECO:0000256" key="11">
    <source>
        <dbReference type="ARBA" id="ARBA00047836"/>
    </source>
</evidence>
<comment type="catalytic activity">
    <reaction evidence="11 12">
        <text>L-aspartate 4-semialdehyde + pyruvate = (2S,4S)-4-hydroxy-2,3,4,5-tetrahydrodipicolinate + H2O + H(+)</text>
        <dbReference type="Rhea" id="RHEA:34171"/>
        <dbReference type="ChEBI" id="CHEBI:15361"/>
        <dbReference type="ChEBI" id="CHEBI:15377"/>
        <dbReference type="ChEBI" id="CHEBI:15378"/>
        <dbReference type="ChEBI" id="CHEBI:67139"/>
        <dbReference type="ChEBI" id="CHEBI:537519"/>
        <dbReference type="EC" id="4.3.3.7"/>
    </reaction>
</comment>
<dbReference type="SMART" id="SM01130">
    <property type="entry name" value="DHDPS"/>
    <property type="match status" value="1"/>
</dbReference>
<protein>
    <recommendedName>
        <fullName evidence="4 12">4-hydroxy-tetrahydrodipicolinate synthase</fullName>
        <shortName evidence="12">HTPA synthase</shortName>
        <ecNumber evidence="4 12">4.3.3.7</ecNumber>
    </recommendedName>
</protein>
<dbReference type="GO" id="GO:0019877">
    <property type="term" value="P:diaminopimelate biosynthetic process"/>
    <property type="evidence" value="ECO:0007669"/>
    <property type="project" value="UniProtKB-UniRule"/>
</dbReference>
<feature type="site" description="Part of a proton relay during catalysis" evidence="12 16">
    <location>
        <position position="107"/>
    </location>
</feature>
<dbReference type="HAMAP" id="MF_00418">
    <property type="entry name" value="DapA"/>
    <property type="match status" value="1"/>
</dbReference>
<reference evidence="17 18" key="1">
    <citation type="journal article" date="2012" name="Stand. Genomic Sci.">
        <title>Complete genome sequence of the melanogenic marine bacterium Marinomonas mediterranea type strain (MMB-1(T)).</title>
        <authorList>
            <person name="Lucas-Elio P."/>
            <person name="Goodwin L."/>
            <person name="Woyke T."/>
            <person name="Pitluck S."/>
            <person name="Nolan M."/>
            <person name="Kyrpides N.C."/>
            <person name="Detter J.C."/>
            <person name="Copeland A."/>
            <person name="Teshima H."/>
            <person name="Bruce D."/>
            <person name="Detter C."/>
            <person name="Tapia R."/>
            <person name="Han S."/>
            <person name="Land M.L."/>
            <person name="Ivanova N."/>
            <person name="Mikhailova N."/>
            <person name="Johnston A.W."/>
            <person name="Sanchez-Amat A."/>
        </authorList>
    </citation>
    <scope>NUCLEOTIDE SEQUENCE [LARGE SCALE GENOMIC DNA]</scope>
    <source>
        <strain evidence="18">ATCC 700492 / JCM 21426 / NBRC 103028 / MMB-1</strain>
    </source>
</reference>
<keyword evidence="5 12" id="KW-0963">Cytoplasm</keyword>
<dbReference type="eggNOG" id="COG0329">
    <property type="taxonomic scope" value="Bacteria"/>
</dbReference>
<dbReference type="PIRSF" id="PIRSF001365">
    <property type="entry name" value="DHDPS"/>
    <property type="match status" value="1"/>
</dbReference>